<name>A0AAD9CXA5_PAPLA</name>
<keyword evidence="2" id="KW-0812">Transmembrane</keyword>
<reference evidence="3" key="1">
    <citation type="submission" date="2023-02" db="EMBL/GenBank/DDBJ databases">
        <title>Identification and recombinant expression of a fungal hydrolase from Papiliotrema laurentii that hydrolyzes apple cutin and clears colloidal polyester polyurethane.</title>
        <authorList>
            <consortium name="DOE Joint Genome Institute"/>
            <person name="Roman V.A."/>
            <person name="Bojanowski C."/>
            <person name="Crable B.R."/>
            <person name="Wagner D.N."/>
            <person name="Hung C.S."/>
            <person name="Nadeau L.J."/>
            <person name="Schratz L."/>
            <person name="Haridas S."/>
            <person name="Pangilinan J."/>
            <person name="Lipzen A."/>
            <person name="Na H."/>
            <person name="Yan M."/>
            <person name="Ng V."/>
            <person name="Grigoriev I.V."/>
            <person name="Spatafora J.W."/>
            <person name="Barlow D."/>
            <person name="Biffinger J."/>
            <person name="Kelley-Loughnane N."/>
            <person name="Varaljay V.A."/>
            <person name="Crookes-Goodson W.J."/>
        </authorList>
    </citation>
    <scope>NUCLEOTIDE SEQUENCE</scope>
    <source>
        <strain evidence="3">5307AH</strain>
    </source>
</reference>
<evidence type="ECO:0008006" key="5">
    <source>
        <dbReference type="Google" id="ProtNLM"/>
    </source>
</evidence>
<dbReference type="Proteomes" id="UP001182556">
    <property type="component" value="Unassembled WGS sequence"/>
</dbReference>
<gene>
    <name evidence="3" type="ORF">DB88DRAFT_313337</name>
</gene>
<evidence type="ECO:0000256" key="2">
    <source>
        <dbReference type="SAM" id="Phobius"/>
    </source>
</evidence>
<protein>
    <recommendedName>
        <fullName evidence="5">HIG1 domain-containing protein</fullName>
    </recommendedName>
</protein>
<feature type="region of interest" description="Disordered" evidence="1">
    <location>
        <begin position="158"/>
        <end position="180"/>
    </location>
</feature>
<feature type="region of interest" description="Disordered" evidence="1">
    <location>
        <begin position="1"/>
        <end position="22"/>
    </location>
</feature>
<evidence type="ECO:0000313" key="4">
    <source>
        <dbReference type="Proteomes" id="UP001182556"/>
    </source>
</evidence>
<keyword evidence="2" id="KW-0472">Membrane</keyword>
<evidence type="ECO:0000313" key="3">
    <source>
        <dbReference type="EMBL" id="KAK1923791.1"/>
    </source>
</evidence>
<evidence type="ECO:0000256" key="1">
    <source>
        <dbReference type="SAM" id="MobiDB-lite"/>
    </source>
</evidence>
<dbReference type="AlphaFoldDB" id="A0AAD9CXA5"/>
<feature type="transmembrane region" description="Helical" evidence="2">
    <location>
        <begin position="62"/>
        <end position="80"/>
    </location>
</feature>
<keyword evidence="2" id="KW-1133">Transmembrane helix</keyword>
<accession>A0AAD9CXA5</accession>
<proteinExistence type="predicted"/>
<organism evidence="3 4">
    <name type="scientific">Papiliotrema laurentii</name>
    <name type="common">Cryptococcus laurentii</name>
    <dbReference type="NCBI Taxonomy" id="5418"/>
    <lineage>
        <taxon>Eukaryota</taxon>
        <taxon>Fungi</taxon>
        <taxon>Dikarya</taxon>
        <taxon>Basidiomycota</taxon>
        <taxon>Agaricomycotina</taxon>
        <taxon>Tremellomycetes</taxon>
        <taxon>Tremellales</taxon>
        <taxon>Rhynchogastremaceae</taxon>
        <taxon>Papiliotrema</taxon>
    </lineage>
</organism>
<feature type="compositionally biased region" description="Low complexity" evidence="1">
    <location>
        <begin position="160"/>
        <end position="180"/>
    </location>
</feature>
<keyword evidence="4" id="KW-1185">Reference proteome</keyword>
<dbReference type="EMBL" id="JAODAN010000006">
    <property type="protein sequence ID" value="KAK1923791.1"/>
    <property type="molecule type" value="Genomic_DNA"/>
</dbReference>
<sequence>MSDSVQSRNRRQAHHDRAVRPSRLAAVSTSQLTAVRHPVRRRSSGTVLQCPHDQRATHLQGAITWTIFGAAACTIAHFTWPAFRKQTLGLKAFLTSSATVAGLVIGADSHLLKYEAETRRRENDLRRLARNELAKEGIIASEGEIRKWREVYDRRMAELSQSHTPAPSATPAPDSQSPVQ</sequence>
<comment type="caution">
    <text evidence="3">The sequence shown here is derived from an EMBL/GenBank/DDBJ whole genome shotgun (WGS) entry which is preliminary data.</text>
</comment>